<evidence type="ECO:0000256" key="2">
    <source>
        <dbReference type="ARBA" id="ARBA00012483"/>
    </source>
</evidence>
<evidence type="ECO:0000256" key="5">
    <source>
        <dbReference type="ARBA" id="ARBA00022771"/>
    </source>
</evidence>
<dbReference type="OrthoDB" id="10014838at2759"/>
<dbReference type="Pfam" id="PF13920">
    <property type="entry name" value="zf-C3HC4_3"/>
    <property type="match status" value="1"/>
</dbReference>
<dbReference type="EC" id="2.3.2.27" evidence="2"/>
<dbReference type="Proteomes" id="UP000192247">
    <property type="component" value="Unassembled WGS sequence"/>
</dbReference>
<feature type="domain" description="RING-type" evidence="10">
    <location>
        <begin position="407"/>
        <end position="446"/>
    </location>
</feature>
<protein>
    <recommendedName>
        <fullName evidence="2">RING-type E3 ubiquitin transferase</fullName>
        <ecNumber evidence="2">2.3.2.27</ecNumber>
    </recommendedName>
</protein>
<name>A0A1V9XXU6_9ACAR</name>
<dbReference type="FunCoup" id="A0A1V9XXU6">
    <property type="interactions" value="612"/>
</dbReference>
<evidence type="ECO:0000313" key="11">
    <source>
        <dbReference type="EMBL" id="OQR78290.1"/>
    </source>
</evidence>
<dbReference type="InterPro" id="IPR013083">
    <property type="entry name" value="Znf_RING/FYVE/PHD"/>
</dbReference>
<evidence type="ECO:0000256" key="9">
    <source>
        <dbReference type="SAM" id="MobiDB-lite"/>
    </source>
</evidence>
<proteinExistence type="predicted"/>
<feature type="compositionally biased region" description="Low complexity" evidence="9">
    <location>
        <begin position="695"/>
        <end position="715"/>
    </location>
</feature>
<organism evidence="11 12">
    <name type="scientific">Tropilaelaps mercedesae</name>
    <dbReference type="NCBI Taxonomy" id="418985"/>
    <lineage>
        <taxon>Eukaryota</taxon>
        <taxon>Metazoa</taxon>
        <taxon>Ecdysozoa</taxon>
        <taxon>Arthropoda</taxon>
        <taxon>Chelicerata</taxon>
        <taxon>Arachnida</taxon>
        <taxon>Acari</taxon>
        <taxon>Parasitiformes</taxon>
        <taxon>Mesostigmata</taxon>
        <taxon>Gamasina</taxon>
        <taxon>Dermanyssoidea</taxon>
        <taxon>Laelapidae</taxon>
        <taxon>Tropilaelaps</taxon>
    </lineage>
</organism>
<dbReference type="SUPFAM" id="SSF57850">
    <property type="entry name" value="RING/U-box"/>
    <property type="match status" value="1"/>
</dbReference>
<evidence type="ECO:0000256" key="1">
    <source>
        <dbReference type="ARBA" id="ARBA00000900"/>
    </source>
</evidence>
<dbReference type="Pfam" id="PF26192">
    <property type="entry name" value="RNF157-like_N"/>
    <property type="match status" value="1"/>
</dbReference>
<comment type="catalytic activity">
    <reaction evidence="1">
        <text>S-ubiquitinyl-[E2 ubiquitin-conjugating enzyme]-L-cysteine + [acceptor protein]-L-lysine = [E2 ubiquitin-conjugating enzyme]-L-cysteine + N(6)-ubiquitinyl-[acceptor protein]-L-lysine.</text>
        <dbReference type="EC" id="2.3.2.27"/>
    </reaction>
</comment>
<evidence type="ECO:0000256" key="8">
    <source>
        <dbReference type="PROSITE-ProRule" id="PRU00175"/>
    </source>
</evidence>
<evidence type="ECO:0000256" key="3">
    <source>
        <dbReference type="ARBA" id="ARBA00022679"/>
    </source>
</evidence>
<keyword evidence="12" id="KW-1185">Reference proteome</keyword>
<feature type="region of interest" description="Disordered" evidence="9">
    <location>
        <begin position="789"/>
        <end position="837"/>
    </location>
</feature>
<keyword evidence="7" id="KW-0862">Zinc</keyword>
<comment type="caution">
    <text evidence="11">The sequence shown here is derived from an EMBL/GenBank/DDBJ whole genome shotgun (WGS) entry which is preliminary data.</text>
</comment>
<dbReference type="GO" id="GO:0008270">
    <property type="term" value="F:zinc ion binding"/>
    <property type="evidence" value="ECO:0007669"/>
    <property type="project" value="UniProtKB-KW"/>
</dbReference>
<evidence type="ECO:0000256" key="4">
    <source>
        <dbReference type="ARBA" id="ARBA00022723"/>
    </source>
</evidence>
<feature type="compositionally biased region" description="Low complexity" evidence="9">
    <location>
        <begin position="582"/>
        <end position="591"/>
    </location>
</feature>
<dbReference type="SMART" id="SM00184">
    <property type="entry name" value="RING"/>
    <property type="match status" value="1"/>
</dbReference>
<dbReference type="EMBL" id="MNPL01002418">
    <property type="protein sequence ID" value="OQR78290.1"/>
    <property type="molecule type" value="Genomic_DNA"/>
</dbReference>
<dbReference type="InterPro" id="IPR045194">
    <property type="entry name" value="MGRN1/RNF157-like"/>
</dbReference>
<gene>
    <name evidence="11" type="ORF">BIW11_06506</name>
</gene>
<keyword evidence="3" id="KW-0808">Transferase</keyword>
<dbReference type="STRING" id="418985.A0A1V9XXU6"/>
<feature type="region of interest" description="Disordered" evidence="9">
    <location>
        <begin position="521"/>
        <end position="665"/>
    </location>
</feature>
<dbReference type="GO" id="GO:0005737">
    <property type="term" value="C:cytoplasm"/>
    <property type="evidence" value="ECO:0007669"/>
    <property type="project" value="TreeGrafter"/>
</dbReference>
<dbReference type="AlphaFoldDB" id="A0A1V9XXU6"/>
<dbReference type="PANTHER" id="PTHR22996">
    <property type="entry name" value="MAHOGUNIN"/>
    <property type="match status" value="1"/>
</dbReference>
<dbReference type="PANTHER" id="PTHR22996:SF0">
    <property type="entry name" value="RE60872P-RELATED"/>
    <property type="match status" value="1"/>
</dbReference>
<evidence type="ECO:0000256" key="6">
    <source>
        <dbReference type="ARBA" id="ARBA00022786"/>
    </source>
</evidence>
<evidence type="ECO:0000313" key="12">
    <source>
        <dbReference type="Proteomes" id="UP000192247"/>
    </source>
</evidence>
<dbReference type="GO" id="GO:0061630">
    <property type="term" value="F:ubiquitin protein ligase activity"/>
    <property type="evidence" value="ECO:0007669"/>
    <property type="project" value="UniProtKB-EC"/>
</dbReference>
<keyword evidence="5 8" id="KW-0863">Zinc-finger</keyword>
<accession>A0A1V9XXU6</accession>
<dbReference type="GO" id="GO:0016567">
    <property type="term" value="P:protein ubiquitination"/>
    <property type="evidence" value="ECO:0007669"/>
    <property type="project" value="TreeGrafter"/>
</dbReference>
<evidence type="ECO:0000259" key="10">
    <source>
        <dbReference type="PROSITE" id="PS50089"/>
    </source>
</evidence>
<feature type="region of interest" description="Disordered" evidence="9">
    <location>
        <begin position="688"/>
        <end position="728"/>
    </location>
</feature>
<keyword evidence="6" id="KW-0833">Ubl conjugation pathway</keyword>
<dbReference type="InterPro" id="IPR058981">
    <property type="entry name" value="MGRN1/RNF157-like_N"/>
</dbReference>
<keyword evidence="4" id="KW-0479">Metal-binding</keyword>
<evidence type="ECO:0000256" key="7">
    <source>
        <dbReference type="ARBA" id="ARBA00022833"/>
    </source>
</evidence>
<sequence length="881" mass="92295">MGVYLSRQNGLADGEDINSSSVYRYPPKSGNYFASHFIMGGERFDASQPEAYLFGENSDLNFLASRPLPFPYPAPQPNEPTRPLRCLINIRKESLRFVRVKTGSSSSSDASTKKCCSSDECCFGGPSPGSAGTAGPNSTRYNIEFIFDTECRCAITIHYFCTEEVTSNGLVYAPRFPTMSSETYHYKRGCNQLFQQSSHVFDPSQYSDAELAFNNNYTMFLADIQRCERAVDGIGIGVGGGIVANGGSGGSPNGGPSLSGFGNGIGGGGCDAGGAGEVFPVVIHCVAEEGEEPRQSHVLLAVVERASSSMLGSSGDSGVGISQPTGSSYTLKPLKQKLFVDGLVYLLQEIYGIENKNNICNNSSIHIACSHNSGCAHSVNHNDDCGSLDGVGLRGDSDSEEEAGGECVICMSEPRDTLILPCRHLCLCAACADSLRYQANNCPICRAPFRALLQIRAVRKMLLSSHPSAHLNNEHQLHQVGQDVPAGYESIPLLEALNGPPMGGGQAILTSQIAQPGKHVRLHTNGSSANPSHSPRGSHQQSGGSRRSGSGSVAASGGGGTGGGKMGKMYRNKSSSAGSLRHQQQQHLQAHSSPRSAGQVAPVGGTHSVNGADSTGEESAVAVGGDTQPVARAETAPPPSRHRRHKEKAQGQQLQQQGKGIGKALRPQTANVNATSLAAENLSAERKSLLDGENDGTVVGDATVTGTVTDGDLGTHNTFPPTGSPSPAAATVITVDQATDTSLDNRDLHGSREDTRDMDMLFHRRKAFPDLGYTGRAGSESESADLELVEQREASRTITVSALDDPDGGELPPLPPDTPESGSARSSAESFSSAGSATRLLVNATEASSATGSGMGGHPTVTVVTIKQQKVGPTCADTEEV</sequence>
<dbReference type="PROSITE" id="PS50089">
    <property type="entry name" value="ZF_RING_2"/>
    <property type="match status" value="1"/>
</dbReference>
<dbReference type="InParanoid" id="A0A1V9XXU6"/>
<reference evidence="11 12" key="1">
    <citation type="journal article" date="2017" name="Gigascience">
        <title>Draft genome of the honey bee ectoparasitic mite, Tropilaelaps mercedesae, is shaped by the parasitic life history.</title>
        <authorList>
            <person name="Dong X."/>
            <person name="Armstrong S.D."/>
            <person name="Xia D."/>
            <person name="Makepeace B.L."/>
            <person name="Darby A.C."/>
            <person name="Kadowaki T."/>
        </authorList>
    </citation>
    <scope>NUCLEOTIDE SEQUENCE [LARGE SCALE GENOMIC DNA]</scope>
    <source>
        <strain evidence="11">Wuxi-XJTLU</strain>
    </source>
</reference>
<dbReference type="FunFam" id="3.30.40.10:FF:000013">
    <property type="entry name" value="E3 ubiquitin-protein ligase MGRN1 isoform 1"/>
    <property type="match status" value="1"/>
</dbReference>
<feature type="compositionally biased region" description="Gly residues" evidence="9">
    <location>
        <begin position="556"/>
        <end position="566"/>
    </location>
</feature>
<dbReference type="Gene3D" id="3.30.40.10">
    <property type="entry name" value="Zinc/RING finger domain, C3HC4 (zinc finger)"/>
    <property type="match status" value="1"/>
</dbReference>
<feature type="compositionally biased region" description="Low complexity" evidence="9">
    <location>
        <begin position="531"/>
        <end position="555"/>
    </location>
</feature>
<feature type="compositionally biased region" description="Low complexity" evidence="9">
    <location>
        <begin position="819"/>
        <end position="837"/>
    </location>
</feature>
<dbReference type="InterPro" id="IPR001841">
    <property type="entry name" value="Znf_RING"/>
</dbReference>